<accession>F1ZAQ9</accession>
<dbReference type="Pfam" id="PF13432">
    <property type="entry name" value="TPR_16"/>
    <property type="match status" value="2"/>
</dbReference>
<evidence type="ECO:0000313" key="4">
    <source>
        <dbReference type="Proteomes" id="UP000004728"/>
    </source>
</evidence>
<comment type="caution">
    <text evidence="3">The sequence shown here is derived from an EMBL/GenBank/DDBJ whole genome shotgun (WGS) entry which is preliminary data.</text>
</comment>
<dbReference type="PANTHER" id="PTHR12788:SF10">
    <property type="entry name" value="PROTEIN-TYROSINE SULFOTRANSFERASE"/>
    <property type="match status" value="1"/>
</dbReference>
<dbReference type="InterPro" id="IPR011990">
    <property type="entry name" value="TPR-like_helical_dom_sf"/>
</dbReference>
<dbReference type="PANTHER" id="PTHR12788">
    <property type="entry name" value="PROTEIN-TYROSINE SULFOTRANSFERASE 2"/>
    <property type="match status" value="1"/>
</dbReference>
<dbReference type="SMART" id="SM00028">
    <property type="entry name" value="TPR"/>
    <property type="match status" value="3"/>
</dbReference>
<dbReference type="Gene3D" id="1.25.40.10">
    <property type="entry name" value="Tetratricopeptide repeat domain"/>
    <property type="match status" value="3"/>
</dbReference>
<dbReference type="Gene3D" id="3.40.50.300">
    <property type="entry name" value="P-loop containing nucleotide triphosphate hydrolases"/>
    <property type="match status" value="1"/>
</dbReference>
<dbReference type="InterPro" id="IPR019734">
    <property type="entry name" value="TPR_rpt"/>
</dbReference>
<dbReference type="STRING" id="983920.Y88_0358"/>
<dbReference type="GO" id="GO:0008476">
    <property type="term" value="F:protein-tyrosine sulfotransferase activity"/>
    <property type="evidence" value="ECO:0007669"/>
    <property type="project" value="InterPro"/>
</dbReference>
<proteinExistence type="predicted"/>
<sequence>MPMTDPVARAAAALATDPRSAAQAARVLVQRQPGDPRPRLILASALRRLGQVPEALPLLIDLARAFPRAARTRYELGLCLDAVGQRGEGLNQLEQAVAFEPGLVDAWQALADMAFADGDEPRLMRAQAALARLAAGNPQVGKAAELVVLGRHAEAEPILRQYLQGSPRDAEAARLLAACYVVQRAFDHAETLLCHALAIDPGFVRARFDLAHALFARQQAEPALAELAPLLAADPANPAYRNLKAGCLALIGDDAGAAAIHGALASEFPHNARIAINHGHALRTTGARDQAIAEYRRALGLHPGAGEAWWGLANLKVGALTQEDEAQMRASLATRLGDEDRLHIEYALGRRAEDAGDIGNAFAHYQAGATLARRRQNGAVPDYGAELDRTRDVFTPAFLGERADWGDPDPAPIFVLGLPRSGSTLVEQILASHGDVEGTMELPFVPALAGQVEKAGGLAALDRVSRDEVARWGAEYLERTRVHRRLGRPRFIDKMPNNFRHIGLIRLALPNARIIDVRRNPMASCFSCFKQLFAEGQEFSYDLNDLAAYYRHYLATIRHFHEVAPGAVHTLIYEDLVEDTEGQVRGLLDYLDLPFDPATLRFFENDRAVRTVSSEQVRQPIYRSGLDHWRAFEAHLAPLAQGLGDALESWRG</sequence>
<gene>
    <name evidence="3" type="ORF">Y88_0358</name>
</gene>
<evidence type="ECO:0000256" key="2">
    <source>
        <dbReference type="PROSITE-ProRule" id="PRU00339"/>
    </source>
</evidence>
<keyword evidence="1" id="KW-0808">Transferase</keyword>
<evidence type="ECO:0000313" key="3">
    <source>
        <dbReference type="EMBL" id="EGD58304.1"/>
    </source>
</evidence>
<dbReference type="SUPFAM" id="SSF48452">
    <property type="entry name" value="TPR-like"/>
    <property type="match status" value="2"/>
</dbReference>
<evidence type="ECO:0000256" key="1">
    <source>
        <dbReference type="ARBA" id="ARBA00022679"/>
    </source>
</evidence>
<dbReference type="AlphaFoldDB" id="F1ZAQ9"/>
<keyword evidence="2" id="KW-0802">TPR repeat</keyword>
<feature type="repeat" description="TPR" evidence="2">
    <location>
        <begin position="272"/>
        <end position="305"/>
    </location>
</feature>
<reference evidence="3 4" key="1">
    <citation type="journal article" date="2012" name="J. Bacteriol.">
        <title>Draft Genome Sequence of Novosphingobium nitrogenifigens Y88T.</title>
        <authorList>
            <person name="Strabala T.J."/>
            <person name="Macdonald L."/>
            <person name="Liu V."/>
            <person name="Smit A.M."/>
        </authorList>
    </citation>
    <scope>NUCLEOTIDE SEQUENCE [LARGE SCALE GENOMIC DNA]</scope>
    <source>
        <strain evidence="3 4">DSM 19370</strain>
    </source>
</reference>
<organism evidence="3 4">
    <name type="scientific">Novosphingobium nitrogenifigens DSM 19370</name>
    <dbReference type="NCBI Taxonomy" id="983920"/>
    <lineage>
        <taxon>Bacteria</taxon>
        <taxon>Pseudomonadati</taxon>
        <taxon>Pseudomonadota</taxon>
        <taxon>Alphaproteobacteria</taxon>
        <taxon>Sphingomonadales</taxon>
        <taxon>Sphingomonadaceae</taxon>
        <taxon>Novosphingobium</taxon>
    </lineage>
</organism>
<dbReference type="HOGENOM" id="CLU_017034_1_0_5"/>
<dbReference type="Proteomes" id="UP000004728">
    <property type="component" value="Unassembled WGS sequence"/>
</dbReference>
<dbReference type="Pfam" id="PF13469">
    <property type="entry name" value="Sulfotransfer_3"/>
    <property type="match status" value="1"/>
</dbReference>
<dbReference type="InterPro" id="IPR026634">
    <property type="entry name" value="TPST-like"/>
</dbReference>
<dbReference type="InterPro" id="IPR027417">
    <property type="entry name" value="P-loop_NTPase"/>
</dbReference>
<dbReference type="EMBL" id="AEWJ01000043">
    <property type="protein sequence ID" value="EGD58304.1"/>
    <property type="molecule type" value="Genomic_DNA"/>
</dbReference>
<name>F1ZAQ9_9SPHN</name>
<dbReference type="SUPFAM" id="SSF52540">
    <property type="entry name" value="P-loop containing nucleoside triphosphate hydrolases"/>
    <property type="match status" value="1"/>
</dbReference>
<dbReference type="PROSITE" id="PS50005">
    <property type="entry name" value="TPR"/>
    <property type="match status" value="1"/>
</dbReference>
<protein>
    <submittedName>
        <fullName evidence="3">Tetratricopeptide repeat-containing protein</fullName>
    </submittedName>
</protein>
<dbReference type="Pfam" id="PF14559">
    <property type="entry name" value="TPR_19"/>
    <property type="match status" value="1"/>
</dbReference>
<dbReference type="InParanoid" id="F1ZAQ9"/>
<dbReference type="eggNOG" id="COG0457">
    <property type="taxonomic scope" value="Bacteria"/>
</dbReference>
<dbReference type="OrthoDB" id="9800698at2"/>
<keyword evidence="4" id="KW-1185">Reference proteome</keyword>